<dbReference type="AlphaFoldDB" id="A0A1S4DIY7"/>
<reference evidence="2" key="2">
    <citation type="submission" date="2025-08" db="UniProtKB">
        <authorList>
            <consortium name="RefSeq"/>
        </authorList>
    </citation>
    <scope>IDENTIFICATION</scope>
    <source>
        <tissue evidence="2">Leaf</tissue>
    </source>
</reference>
<dbReference type="KEGG" id="nta:107830340"/>
<evidence type="ECO:0000313" key="1">
    <source>
        <dbReference type="Proteomes" id="UP000790787"/>
    </source>
</evidence>
<reference evidence="1" key="1">
    <citation type="journal article" date="2014" name="Nat. Commun.">
        <title>The tobacco genome sequence and its comparison with those of tomato and potato.</title>
        <authorList>
            <person name="Sierro N."/>
            <person name="Battey J.N."/>
            <person name="Ouadi S."/>
            <person name="Bakaher N."/>
            <person name="Bovet L."/>
            <person name="Willig A."/>
            <person name="Goepfert S."/>
            <person name="Peitsch M.C."/>
            <person name="Ivanov N.V."/>
        </authorList>
    </citation>
    <scope>NUCLEOTIDE SEQUENCE [LARGE SCALE GENOMIC DNA]</scope>
</reference>
<protein>
    <submittedName>
        <fullName evidence="2">Transcription factor PIF7-like</fullName>
    </submittedName>
</protein>
<dbReference type="GO" id="GO:0005634">
    <property type="term" value="C:nucleus"/>
    <property type="evidence" value="ECO:0000318"/>
    <property type="project" value="GO_Central"/>
</dbReference>
<keyword evidence="1" id="KW-1185">Reference proteome</keyword>
<dbReference type="GeneID" id="107830340"/>
<dbReference type="OMA" id="HEKHSAC"/>
<sequence>MSHNWNHRQQRQEQTVELPEEENRYPHVHNQQPQNHLVPMSKCEVAELTWENGQLAMHRLGNNLPNEQAKHTWERASDTLESVVHQATNCQMQNLDLKGSDKNKANINKENIVKQETIGGMAKKRMRSDSDPQLYGISGRLVGEFHKNIFDQNAEPSASASVRDTVMTWPNYHSLDESSRSFKSKVTFNEDSACHIAGLENKEEERETKGSNTLRRSRTAAVHNQSERRRRDRINEKMKALQKLVPNASKTDKASMLDEVIKYLKQLQAQIQLISSARNMESQMMMQLPLGMQLPHIQMPLLARMGMGVNLGMTPGMLNNMTANLARAAATTPHQSLTAPFIYPTSIATSCPPFMSPAFAMAPTIPTPPQANGDASASRAAVASSVTNSFPFNDPRSAFLAQSMNMEFNNQLAAQYMQQADNQSMQTRSKNLNQGNLNQRQTE</sequence>
<proteinExistence type="predicted"/>
<evidence type="ECO:0000313" key="2">
    <source>
        <dbReference type="RefSeq" id="XP_016513348.2"/>
    </source>
</evidence>
<dbReference type="STRING" id="4097.A0A1S4DIY7"/>
<organism evidence="1 2">
    <name type="scientific">Nicotiana tabacum</name>
    <name type="common">Common tobacco</name>
    <dbReference type="NCBI Taxonomy" id="4097"/>
    <lineage>
        <taxon>Eukaryota</taxon>
        <taxon>Viridiplantae</taxon>
        <taxon>Streptophyta</taxon>
        <taxon>Embryophyta</taxon>
        <taxon>Tracheophyta</taxon>
        <taxon>Spermatophyta</taxon>
        <taxon>Magnoliopsida</taxon>
        <taxon>eudicotyledons</taxon>
        <taxon>Gunneridae</taxon>
        <taxon>Pentapetalae</taxon>
        <taxon>asterids</taxon>
        <taxon>lamiids</taxon>
        <taxon>Solanales</taxon>
        <taxon>Solanaceae</taxon>
        <taxon>Nicotianoideae</taxon>
        <taxon>Nicotianeae</taxon>
        <taxon>Nicotiana</taxon>
    </lineage>
</organism>
<name>A0A1S4DIY7_TOBAC</name>
<dbReference type="RefSeq" id="XP_016513348.2">
    <property type="nucleotide sequence ID" value="XM_016657862.2"/>
</dbReference>
<dbReference type="RefSeq" id="XP_016513348.1">
    <property type="nucleotide sequence ID" value="XM_016657862.1"/>
</dbReference>
<accession>A0A1S4DIY7</accession>
<gene>
    <name evidence="2" type="primary">LOC107830340</name>
</gene>
<dbReference type="OrthoDB" id="71302at2759"/>
<dbReference type="PaxDb" id="4097-A0A1S4DIY7"/>
<dbReference type="Proteomes" id="UP000790787">
    <property type="component" value="Chromosome 8"/>
</dbReference>